<gene>
    <name evidence="2" type="ORF">EUX98_g2398</name>
</gene>
<feature type="compositionally biased region" description="Polar residues" evidence="1">
    <location>
        <begin position="220"/>
        <end position="232"/>
    </location>
</feature>
<evidence type="ECO:0000313" key="2">
    <source>
        <dbReference type="EMBL" id="THH31811.1"/>
    </source>
</evidence>
<keyword evidence="3" id="KW-1185">Reference proteome</keyword>
<feature type="region of interest" description="Disordered" evidence="1">
    <location>
        <begin position="209"/>
        <end position="232"/>
    </location>
</feature>
<name>A0A4S4N239_9APHY</name>
<reference evidence="2 3" key="1">
    <citation type="submission" date="2019-02" db="EMBL/GenBank/DDBJ databases">
        <title>Genome sequencing of the rare red list fungi Antrodiella citrinella (Flaviporus citrinellus).</title>
        <authorList>
            <person name="Buettner E."/>
            <person name="Kellner H."/>
        </authorList>
    </citation>
    <scope>NUCLEOTIDE SEQUENCE [LARGE SCALE GENOMIC DNA]</scope>
    <source>
        <strain evidence="2 3">DSM 108506</strain>
    </source>
</reference>
<evidence type="ECO:0000313" key="3">
    <source>
        <dbReference type="Proteomes" id="UP000308730"/>
    </source>
</evidence>
<organism evidence="2 3">
    <name type="scientific">Antrodiella citrinella</name>
    <dbReference type="NCBI Taxonomy" id="2447956"/>
    <lineage>
        <taxon>Eukaryota</taxon>
        <taxon>Fungi</taxon>
        <taxon>Dikarya</taxon>
        <taxon>Basidiomycota</taxon>
        <taxon>Agaricomycotina</taxon>
        <taxon>Agaricomycetes</taxon>
        <taxon>Polyporales</taxon>
        <taxon>Steccherinaceae</taxon>
        <taxon>Antrodiella</taxon>
    </lineage>
</organism>
<protein>
    <submittedName>
        <fullName evidence="2">Uncharacterized protein</fullName>
    </submittedName>
</protein>
<dbReference type="EMBL" id="SGPM01000037">
    <property type="protein sequence ID" value="THH31811.1"/>
    <property type="molecule type" value="Genomic_DNA"/>
</dbReference>
<dbReference type="Proteomes" id="UP000308730">
    <property type="component" value="Unassembled WGS sequence"/>
</dbReference>
<accession>A0A4S4N239</accession>
<evidence type="ECO:0000256" key="1">
    <source>
        <dbReference type="SAM" id="MobiDB-lite"/>
    </source>
</evidence>
<dbReference type="OrthoDB" id="3197787at2759"/>
<dbReference type="AlphaFoldDB" id="A0A4S4N239"/>
<proteinExistence type="predicted"/>
<comment type="caution">
    <text evidence="2">The sequence shown here is derived from an EMBL/GenBank/DDBJ whole genome shotgun (WGS) entry which is preliminary data.</text>
</comment>
<sequence>MSPGAPLAKDVAPTRLQPVAIPLPKAPESPISPAFPSYGSYPAYNIENARRKRESLKLDPIGIPPTELVGKVLRKIARSSAHPTVTLYFTDKTSYQIRVDGYNPAYPGLPKAIETNPALESVFHALEHGAGDVEYTISHAAIVSLADRAYELGEKKESEWVQHHAALAFKFKEEGRWHCVWVTLAEHDKRGRCIFRTFDDVYLAKLDQRPPKKRGHSKQKASIGQRNRFSTL</sequence>